<organism evidence="1 2">
    <name type="scientific">Pristionchus pacificus</name>
    <name type="common">Parasitic nematode worm</name>
    <dbReference type="NCBI Taxonomy" id="54126"/>
    <lineage>
        <taxon>Eukaryota</taxon>
        <taxon>Metazoa</taxon>
        <taxon>Ecdysozoa</taxon>
        <taxon>Nematoda</taxon>
        <taxon>Chromadorea</taxon>
        <taxon>Rhabditida</taxon>
        <taxon>Rhabditina</taxon>
        <taxon>Diplogasteromorpha</taxon>
        <taxon>Diplogasteroidea</taxon>
        <taxon>Neodiplogasteridae</taxon>
        <taxon>Pristionchus</taxon>
    </lineage>
</organism>
<protein>
    <submittedName>
        <fullName evidence="1">Uncharacterized protein</fullName>
    </submittedName>
</protein>
<sequence>MCKMKHISKKNPKISERIYEYPEKSVQITELWPIAQNVYSPRNVPSHRISIATNVLAMRNHCHSIRFPIQRKSHRDTD</sequence>
<evidence type="ECO:0000313" key="2">
    <source>
        <dbReference type="Proteomes" id="UP000005239"/>
    </source>
</evidence>
<dbReference type="Proteomes" id="UP000005239">
    <property type="component" value="Unassembled WGS sequence"/>
</dbReference>
<proteinExistence type="predicted"/>
<dbReference type="AlphaFoldDB" id="A0A2A6BW03"/>
<evidence type="ECO:0000313" key="1">
    <source>
        <dbReference type="EnsemblMetazoa" id="PPA42746.1"/>
    </source>
</evidence>
<keyword evidence="2" id="KW-1185">Reference proteome</keyword>
<gene>
    <name evidence="1" type="primary">WBGene00281115</name>
</gene>
<name>A0A2A6BW03_PRIPA</name>
<reference evidence="2" key="1">
    <citation type="journal article" date="2008" name="Nat. Genet.">
        <title>The Pristionchus pacificus genome provides a unique perspective on nematode lifestyle and parasitism.</title>
        <authorList>
            <person name="Dieterich C."/>
            <person name="Clifton S.W."/>
            <person name="Schuster L.N."/>
            <person name="Chinwalla A."/>
            <person name="Delehaunty K."/>
            <person name="Dinkelacker I."/>
            <person name="Fulton L."/>
            <person name="Fulton R."/>
            <person name="Godfrey J."/>
            <person name="Minx P."/>
            <person name="Mitreva M."/>
            <person name="Roeseler W."/>
            <person name="Tian H."/>
            <person name="Witte H."/>
            <person name="Yang S.P."/>
            <person name="Wilson R.K."/>
            <person name="Sommer R.J."/>
        </authorList>
    </citation>
    <scope>NUCLEOTIDE SEQUENCE [LARGE SCALE GENOMIC DNA]</scope>
    <source>
        <strain evidence="2">PS312</strain>
    </source>
</reference>
<dbReference type="EnsemblMetazoa" id="PPA42746.1">
    <property type="protein sequence ID" value="PPA42746.1"/>
    <property type="gene ID" value="WBGene00281115"/>
</dbReference>
<reference evidence="1" key="2">
    <citation type="submission" date="2022-06" db="UniProtKB">
        <authorList>
            <consortium name="EnsemblMetazoa"/>
        </authorList>
    </citation>
    <scope>IDENTIFICATION</scope>
    <source>
        <strain evidence="1">PS312</strain>
    </source>
</reference>
<accession>A0A2A6BW03</accession>
<accession>A0A8R1Z3J0</accession>